<keyword evidence="1" id="KW-0378">Hydrolase</keyword>
<dbReference type="RefSeq" id="WP_120779569.1">
    <property type="nucleotide sequence ID" value="NZ_JBHLUP010000002.1"/>
</dbReference>
<evidence type="ECO:0008006" key="4">
    <source>
        <dbReference type="Google" id="ProtNLM"/>
    </source>
</evidence>
<name>A0A3B0A4K8_9ACTN</name>
<reference evidence="2 3" key="1">
    <citation type="journal article" date="2015" name="Int. J. Syst. Evol. Microbiol.">
        <title>Micromonospora costi sp. nov., isolated from a leaf of Costus speciosus.</title>
        <authorList>
            <person name="Thawai C."/>
        </authorList>
    </citation>
    <scope>NUCLEOTIDE SEQUENCE [LARGE SCALE GENOMIC DNA]</scope>
    <source>
        <strain evidence="2 3">CS1-12</strain>
    </source>
</reference>
<dbReference type="EMBL" id="RBAN01000002">
    <property type="protein sequence ID" value="RKN55380.1"/>
    <property type="molecule type" value="Genomic_DNA"/>
</dbReference>
<dbReference type="GO" id="GO:0005975">
    <property type="term" value="P:carbohydrate metabolic process"/>
    <property type="evidence" value="ECO:0007669"/>
    <property type="project" value="InterPro"/>
</dbReference>
<dbReference type="InterPro" id="IPR012341">
    <property type="entry name" value="6hp_glycosidase-like_sf"/>
</dbReference>
<dbReference type="Proteomes" id="UP000279968">
    <property type="component" value="Unassembled WGS sequence"/>
</dbReference>
<gene>
    <name evidence="2" type="ORF">D7193_12000</name>
</gene>
<evidence type="ECO:0000313" key="3">
    <source>
        <dbReference type="Proteomes" id="UP000279968"/>
    </source>
</evidence>
<keyword evidence="3" id="KW-1185">Reference proteome</keyword>
<proteinExistence type="predicted"/>
<dbReference type="PANTHER" id="PTHR33886">
    <property type="entry name" value="UNSATURATED RHAMNOGALACTURONAN HYDROLASE (EUROFUNG)"/>
    <property type="match status" value="1"/>
</dbReference>
<dbReference type="InterPro" id="IPR052043">
    <property type="entry name" value="PolySaccharide_Degr_Enz"/>
</dbReference>
<dbReference type="GO" id="GO:0016787">
    <property type="term" value="F:hydrolase activity"/>
    <property type="evidence" value="ECO:0007669"/>
    <property type="project" value="UniProtKB-KW"/>
</dbReference>
<sequence length="320" mass="34151">MTTPCDTRLVAAIADATAATTPRIWGFGVGGTLTALLRAGEALNRPDLTERVVDLVTPSLAAPPDPTDHLIAVEALLALTNRRPDLDVTDACRRWLTAVRHARPARPGGPRLHRPDLPPWSSTVWVDCMHTDGPGLAALGHLDEAVTYATEYAGALQLPHGLFQHGYDARDGRGNGVAWGRGQAWALLGLTDTLIHAPDSGLAERLTRLIDALAAHERDGEWSTVVDDPDAPVEASTSAYLAWVVPHGIDAGLVDPVHRAMADRAWHATLRRLTGGALAVSEATPVGAARDYHHRALGVFPWGQAPLLHAALDRTTEENG</sequence>
<dbReference type="OrthoDB" id="6381507at2"/>
<dbReference type="PANTHER" id="PTHR33886:SF8">
    <property type="entry name" value="UNSATURATED RHAMNOGALACTURONAN HYDROLASE (EUROFUNG)"/>
    <property type="match status" value="1"/>
</dbReference>
<organism evidence="2 3">
    <name type="scientific">Micromonospora costi</name>
    <dbReference type="NCBI Taxonomy" id="1530042"/>
    <lineage>
        <taxon>Bacteria</taxon>
        <taxon>Bacillati</taxon>
        <taxon>Actinomycetota</taxon>
        <taxon>Actinomycetes</taxon>
        <taxon>Micromonosporales</taxon>
        <taxon>Micromonosporaceae</taxon>
        <taxon>Micromonospora</taxon>
    </lineage>
</organism>
<accession>A0A3B0A4K8</accession>
<dbReference type="InterPro" id="IPR008928">
    <property type="entry name" value="6-hairpin_glycosidase_sf"/>
</dbReference>
<evidence type="ECO:0000313" key="2">
    <source>
        <dbReference type="EMBL" id="RKN55380.1"/>
    </source>
</evidence>
<dbReference type="SUPFAM" id="SSF48208">
    <property type="entry name" value="Six-hairpin glycosidases"/>
    <property type="match status" value="1"/>
</dbReference>
<comment type="caution">
    <text evidence="2">The sequence shown here is derived from an EMBL/GenBank/DDBJ whole genome shotgun (WGS) entry which is preliminary data.</text>
</comment>
<dbReference type="Gene3D" id="1.50.10.10">
    <property type="match status" value="1"/>
</dbReference>
<evidence type="ECO:0000256" key="1">
    <source>
        <dbReference type="ARBA" id="ARBA00022801"/>
    </source>
</evidence>
<dbReference type="InterPro" id="IPR010905">
    <property type="entry name" value="Glyco_hydro_88"/>
</dbReference>
<dbReference type="Pfam" id="PF07470">
    <property type="entry name" value="Glyco_hydro_88"/>
    <property type="match status" value="1"/>
</dbReference>
<dbReference type="AlphaFoldDB" id="A0A3B0A4K8"/>
<protein>
    <recommendedName>
        <fullName evidence="4">Glycosyl hydrolase</fullName>
    </recommendedName>
</protein>